<gene>
    <name evidence="5" type="ORF">bsdcttw_33350</name>
</gene>
<dbReference type="GO" id="GO:0016887">
    <property type="term" value="F:ATP hydrolysis activity"/>
    <property type="evidence" value="ECO:0007669"/>
    <property type="project" value="InterPro"/>
</dbReference>
<dbReference type="PANTHER" id="PTHR43392:SF2">
    <property type="entry name" value="AAA-TYPE ATPASE FAMILY PROTEIN _ ANKYRIN REPEAT FAMILY PROTEIN"/>
    <property type="match status" value="1"/>
</dbReference>
<dbReference type="InterPro" id="IPR027417">
    <property type="entry name" value="P-loop_NTPase"/>
</dbReference>
<feature type="domain" description="AAA+ ATPase" evidence="4">
    <location>
        <begin position="296"/>
        <end position="435"/>
    </location>
</feature>
<proteinExistence type="inferred from homology"/>
<dbReference type="Pfam" id="PF17866">
    <property type="entry name" value="AAA_lid_6"/>
    <property type="match status" value="1"/>
</dbReference>
<comment type="similarity">
    <text evidence="1">Belongs to the CbxX/CfxQ family.</text>
</comment>
<dbReference type="InterPro" id="IPR050773">
    <property type="entry name" value="CbxX/CfxQ_RuBisCO_ESX"/>
</dbReference>
<dbReference type="FunFam" id="3.40.50.300:FF:000216">
    <property type="entry name" value="Type VII secretion ATPase EccA"/>
    <property type="match status" value="1"/>
</dbReference>
<dbReference type="EMBL" id="AP023368">
    <property type="protein sequence ID" value="BCK00295.1"/>
    <property type="molecule type" value="Genomic_DNA"/>
</dbReference>
<dbReference type="InterPro" id="IPR003593">
    <property type="entry name" value="AAA+_ATPase"/>
</dbReference>
<dbReference type="Pfam" id="PF00004">
    <property type="entry name" value="AAA"/>
    <property type="match status" value="1"/>
</dbReference>
<organism evidence="5 6">
    <name type="scientific">Anaerocolumna chitinilytica</name>
    <dbReference type="NCBI Taxonomy" id="1727145"/>
    <lineage>
        <taxon>Bacteria</taxon>
        <taxon>Bacillati</taxon>
        <taxon>Bacillota</taxon>
        <taxon>Clostridia</taxon>
        <taxon>Lachnospirales</taxon>
        <taxon>Lachnospiraceae</taxon>
        <taxon>Anaerocolumna</taxon>
    </lineage>
</organism>
<reference evidence="5 6" key="1">
    <citation type="submission" date="2020-08" db="EMBL/GenBank/DDBJ databases">
        <title>Draft genome sequencing of an Anaerocolumna strain isolated from anoxic soil subjected to BSD treatment.</title>
        <authorList>
            <person name="Uek A."/>
            <person name="Tonouchi A."/>
        </authorList>
    </citation>
    <scope>NUCLEOTIDE SEQUENCE [LARGE SCALE GENOMIC DNA]</scope>
    <source>
        <strain evidence="5 6">CTTW</strain>
    </source>
</reference>
<evidence type="ECO:0000256" key="1">
    <source>
        <dbReference type="ARBA" id="ARBA00010378"/>
    </source>
</evidence>
<reference evidence="5 6" key="2">
    <citation type="submission" date="2020-08" db="EMBL/GenBank/DDBJ databases">
        <authorList>
            <person name="Ueki A."/>
            <person name="Tonouchi A."/>
        </authorList>
    </citation>
    <scope>NUCLEOTIDE SEQUENCE [LARGE SCALE GENOMIC DNA]</scope>
    <source>
        <strain evidence="5 6">CTTW</strain>
    </source>
</reference>
<keyword evidence="3" id="KW-0067">ATP-binding</keyword>
<keyword evidence="6" id="KW-1185">Reference proteome</keyword>
<dbReference type="RefSeq" id="WP_185255984.1">
    <property type="nucleotide sequence ID" value="NZ_AP023368.1"/>
</dbReference>
<dbReference type="SMART" id="SM00382">
    <property type="entry name" value="AAA"/>
    <property type="match status" value="1"/>
</dbReference>
<accession>A0A7I8DSM0</accession>
<dbReference type="AlphaFoldDB" id="A0A7I8DSM0"/>
<evidence type="ECO:0000313" key="5">
    <source>
        <dbReference type="EMBL" id="BCK00295.1"/>
    </source>
</evidence>
<dbReference type="Gene3D" id="1.10.8.60">
    <property type="match status" value="1"/>
</dbReference>
<dbReference type="KEGG" id="acht:bsdcttw_33350"/>
<dbReference type="PANTHER" id="PTHR43392">
    <property type="entry name" value="AAA-TYPE ATPASE FAMILY PROTEIN / ANKYRIN REPEAT FAMILY PROTEIN"/>
    <property type="match status" value="1"/>
</dbReference>
<dbReference type="InterPro" id="IPR003959">
    <property type="entry name" value="ATPase_AAA_core"/>
</dbReference>
<evidence type="ECO:0000259" key="4">
    <source>
        <dbReference type="SMART" id="SM00382"/>
    </source>
</evidence>
<dbReference type="InterPro" id="IPR000641">
    <property type="entry name" value="CbxX/CfxQ"/>
</dbReference>
<dbReference type="Proteomes" id="UP000515703">
    <property type="component" value="Chromosome"/>
</dbReference>
<dbReference type="GO" id="GO:0005524">
    <property type="term" value="F:ATP binding"/>
    <property type="evidence" value="ECO:0007669"/>
    <property type="project" value="UniProtKB-KW"/>
</dbReference>
<dbReference type="PRINTS" id="PR00819">
    <property type="entry name" value="CBXCFQXSUPER"/>
</dbReference>
<keyword evidence="2" id="KW-0547">Nucleotide-binding</keyword>
<evidence type="ECO:0000256" key="2">
    <source>
        <dbReference type="ARBA" id="ARBA00022741"/>
    </source>
</evidence>
<sequence length="521" mass="58955">MQSCYSKETLYRIGHESFDKLNRLSSVLLEEGYWETPQSVLHRNIEDMLILYVQAVCVSLSLSCKLQLEESIKYILTITKKDMLGIEGDDVSHLKSSVKEAVGRMINSPPILIQLCNLYDREKKECMGADFLDALFNILLSLTDLCQARNRESASYLMSFYKKVNVFYDSNNTCIYHMSEREVFRKINSEEFGSAFLFLKTSQRMTREDKLTDGRINSGDTHIADRKKEIGTAKENSQEISCEADFIAEEDKLKELLAELDGLIGLEQVKEEINSLINLIKVKKIREEYGMPAMNISYHMVYTGNPGTGKTTVARLVAAIYKELGILSKGNLVETDRSGLVAGYVGQTALKVKEVVEEALGGVLFIDEAYSLAGDNLPGDFGKEAIDALVKLMEDNRDNLVVIVAGYHEEMKSFLKSNTGLISRFNRFIEFPDYTVKELTDILISMAEKTGLTMEDEALTSIRSFLEDMDRIKIKEFGNARGIRNIYEKILINQANRLAACDKPTKEQVSVICREDIYKLN</sequence>
<dbReference type="InterPro" id="IPR041627">
    <property type="entry name" value="AAA_lid_6"/>
</dbReference>
<protein>
    <recommendedName>
        <fullName evidence="4">AAA+ ATPase domain-containing protein</fullName>
    </recommendedName>
</protein>
<evidence type="ECO:0000313" key="6">
    <source>
        <dbReference type="Proteomes" id="UP000515703"/>
    </source>
</evidence>
<dbReference type="SUPFAM" id="SSF52540">
    <property type="entry name" value="P-loop containing nucleoside triphosphate hydrolases"/>
    <property type="match status" value="1"/>
</dbReference>
<name>A0A7I8DSM0_9FIRM</name>
<dbReference type="Gene3D" id="3.40.50.300">
    <property type="entry name" value="P-loop containing nucleotide triphosphate hydrolases"/>
    <property type="match status" value="1"/>
</dbReference>
<evidence type="ECO:0000256" key="3">
    <source>
        <dbReference type="ARBA" id="ARBA00022840"/>
    </source>
</evidence>